<comment type="caution">
    <text evidence="1">The sequence shown here is derived from an EMBL/GenBank/DDBJ whole genome shotgun (WGS) entry which is preliminary data.</text>
</comment>
<protein>
    <submittedName>
        <fullName evidence="1">Uncharacterized protein</fullName>
    </submittedName>
</protein>
<sequence>MAFDAVKKHEMLSEVQEQFASGIGDRTKRKGYDLRTALAIVREVETSAGRTAVYEEIKKKNALYRLVDMLYARAGKRLVQPILLFVYMVKCVVALGPVRTGDADAATLHNFPNEEKTIDRIASLVPDARLLRLSIARKHLLDFRQLAIALKMIGTIKDIWPFLRVLARRHSFMPSARLASALAYYIRFSWLFAKRPDIKAAIIASNYSPEAVGMAAAAHRMDRRVIYSNHAPVPANVEVVPPVLADCALVYGDRTIQIYKRRSACTAEVALIGQPGTARDMKWNENVQTVGIFLTSGTKIDVLKSLIATIRVDLPQTRILIRQHPVTLLKTDFAGLALNDDKVELTIGNPLDDEIAACDLVICGNSGVAMNVLSGGRPVAYLSSLDGIKFDANGFVESRLVFSMPWWSEDIYSRLKAFYSHPGWIEVMQSYDASYGADLDELKAQAAKVLERHLRARATGAEQMPDSSKVKLVA</sequence>
<reference evidence="1 2" key="1">
    <citation type="submission" date="2021-04" db="EMBL/GenBank/DDBJ databases">
        <authorList>
            <person name="Pira H."/>
            <person name="Risdian C."/>
            <person name="Wink J."/>
        </authorList>
    </citation>
    <scope>NUCLEOTIDE SEQUENCE [LARGE SCALE GENOMIC DNA]</scope>
    <source>
        <strain evidence="1 2">WH131</strain>
    </source>
</reference>
<evidence type="ECO:0000313" key="1">
    <source>
        <dbReference type="EMBL" id="MBV7264819.1"/>
    </source>
</evidence>
<keyword evidence="2" id="KW-1185">Reference proteome</keyword>
<accession>A0ABS6SJG8</accession>
<dbReference type="RefSeq" id="WP_218315353.1">
    <property type="nucleotide sequence ID" value="NZ_JAGSPB010000001.1"/>
</dbReference>
<name>A0ABS6SJG8_9SPHN</name>
<evidence type="ECO:0000313" key="2">
    <source>
        <dbReference type="Proteomes" id="UP000699975"/>
    </source>
</evidence>
<proteinExistence type="predicted"/>
<dbReference type="Proteomes" id="UP000699975">
    <property type="component" value="Unassembled WGS sequence"/>
</dbReference>
<dbReference type="EMBL" id="JAGSPB010000001">
    <property type="protein sequence ID" value="MBV7264819.1"/>
    <property type="molecule type" value="Genomic_DNA"/>
</dbReference>
<gene>
    <name evidence="1" type="ORF">KCG45_01350</name>
</gene>
<organism evidence="1 2">
    <name type="scientific">Erythrobacter ani</name>
    <dbReference type="NCBI Taxonomy" id="2827235"/>
    <lineage>
        <taxon>Bacteria</taxon>
        <taxon>Pseudomonadati</taxon>
        <taxon>Pseudomonadota</taxon>
        <taxon>Alphaproteobacteria</taxon>
        <taxon>Sphingomonadales</taxon>
        <taxon>Erythrobacteraceae</taxon>
        <taxon>Erythrobacter/Porphyrobacter group</taxon>
        <taxon>Erythrobacter</taxon>
    </lineage>
</organism>